<dbReference type="EMBL" id="MSFL01000008">
    <property type="protein sequence ID" value="PWY85992.1"/>
    <property type="molecule type" value="Genomic_DNA"/>
</dbReference>
<gene>
    <name evidence="2" type="ORF">BO70DRAFT_395121</name>
</gene>
<organism evidence="2 3">
    <name type="scientific">Aspergillus heteromorphus CBS 117.55</name>
    <dbReference type="NCBI Taxonomy" id="1448321"/>
    <lineage>
        <taxon>Eukaryota</taxon>
        <taxon>Fungi</taxon>
        <taxon>Dikarya</taxon>
        <taxon>Ascomycota</taxon>
        <taxon>Pezizomycotina</taxon>
        <taxon>Eurotiomycetes</taxon>
        <taxon>Eurotiomycetidae</taxon>
        <taxon>Eurotiales</taxon>
        <taxon>Aspergillaceae</taxon>
        <taxon>Aspergillus</taxon>
        <taxon>Aspergillus subgen. Circumdati</taxon>
    </lineage>
</organism>
<accession>A0A317WL11</accession>
<feature type="region of interest" description="Disordered" evidence="1">
    <location>
        <begin position="112"/>
        <end position="131"/>
    </location>
</feature>
<feature type="region of interest" description="Disordered" evidence="1">
    <location>
        <begin position="191"/>
        <end position="210"/>
    </location>
</feature>
<dbReference type="GeneID" id="37068751"/>
<dbReference type="OrthoDB" id="4467879at2759"/>
<evidence type="ECO:0000256" key="1">
    <source>
        <dbReference type="SAM" id="MobiDB-lite"/>
    </source>
</evidence>
<dbReference type="RefSeq" id="XP_025400544.1">
    <property type="nucleotide sequence ID" value="XM_025546514.1"/>
</dbReference>
<evidence type="ECO:0000313" key="2">
    <source>
        <dbReference type="EMBL" id="PWY85992.1"/>
    </source>
</evidence>
<comment type="caution">
    <text evidence="2">The sequence shown here is derived from an EMBL/GenBank/DDBJ whole genome shotgun (WGS) entry which is preliminary data.</text>
</comment>
<reference evidence="2 3" key="1">
    <citation type="submission" date="2016-12" db="EMBL/GenBank/DDBJ databases">
        <title>The genomes of Aspergillus section Nigri reveals drivers in fungal speciation.</title>
        <authorList>
            <consortium name="DOE Joint Genome Institute"/>
            <person name="Vesth T.C."/>
            <person name="Nybo J."/>
            <person name="Theobald S."/>
            <person name="Brandl J."/>
            <person name="Frisvad J.C."/>
            <person name="Nielsen K.F."/>
            <person name="Lyhne E.K."/>
            <person name="Kogle M.E."/>
            <person name="Kuo A."/>
            <person name="Riley R."/>
            <person name="Clum A."/>
            <person name="Nolan M."/>
            <person name="Lipzen A."/>
            <person name="Salamov A."/>
            <person name="Henrissat B."/>
            <person name="Wiebenga A."/>
            <person name="De Vries R.P."/>
            <person name="Grigoriev I.V."/>
            <person name="Mortensen U.H."/>
            <person name="Andersen M.R."/>
            <person name="Baker S.E."/>
        </authorList>
    </citation>
    <scope>NUCLEOTIDE SEQUENCE [LARGE SCALE GENOMIC DNA]</scope>
    <source>
        <strain evidence="2 3">CBS 117.55</strain>
    </source>
</reference>
<dbReference type="AlphaFoldDB" id="A0A317WL11"/>
<protein>
    <submittedName>
        <fullName evidence="2">Uncharacterized protein</fullName>
    </submittedName>
</protein>
<sequence>MLETLSNLLFDIQYGPHKRKVTEYLRNATQESVLEDLHRALSRRINEIKDPRGVFDAFCVEGSDGWKYWTLQSLTSHIRHNHPSTTFPSSTVSLLWRTFYFHAYHPFPFSFAPTRNETNPTDSDSDSDSRRINEPAFQRAVALLVHRGTELLGTQDEDDYFWRDEGDYSRRVGVRVLRSIGRTGSVSDCSSSGEIGLEKERGRSAEGEGETGVVEDVMDVLATTQPYSVKVAPDGHVLGAVARRLLGSGRGLDLNVPIVPLGCCVTGEDLVALVELVRRVRVWRSDQRSWTCFGAFEEEGQGKRMGTVLGGGLVRNGVYSLSDEHELVLRVQELLPDLELRFHQLWGVLFHPEMLPNDSLTRVAAEHPQASHEE</sequence>
<evidence type="ECO:0000313" key="3">
    <source>
        <dbReference type="Proteomes" id="UP000247233"/>
    </source>
</evidence>
<feature type="compositionally biased region" description="Basic and acidic residues" evidence="1">
    <location>
        <begin position="196"/>
        <end position="206"/>
    </location>
</feature>
<name>A0A317WL11_9EURO</name>
<dbReference type="Proteomes" id="UP000247233">
    <property type="component" value="Unassembled WGS sequence"/>
</dbReference>
<dbReference type="VEuPathDB" id="FungiDB:BO70DRAFT_395121"/>
<keyword evidence="3" id="KW-1185">Reference proteome</keyword>
<proteinExistence type="predicted"/>